<dbReference type="Pfam" id="PF07228">
    <property type="entry name" value="SpoIIE"/>
    <property type="match status" value="1"/>
</dbReference>
<protein>
    <submittedName>
        <fullName evidence="4">SpoIIE family protein phosphatase</fullName>
    </submittedName>
</protein>
<keyword evidence="1" id="KW-0378">Hydrolase</keyword>
<dbReference type="InterPro" id="IPR002645">
    <property type="entry name" value="STAS_dom"/>
</dbReference>
<dbReference type="Pfam" id="PF13581">
    <property type="entry name" value="HATPase_c_2"/>
    <property type="match status" value="1"/>
</dbReference>
<dbReference type="InterPro" id="IPR052016">
    <property type="entry name" value="Bact_Sigma-Reg"/>
</dbReference>
<evidence type="ECO:0000259" key="3">
    <source>
        <dbReference type="PROSITE" id="PS50801"/>
    </source>
</evidence>
<dbReference type="SUPFAM" id="SSF52091">
    <property type="entry name" value="SpoIIaa-like"/>
    <property type="match status" value="1"/>
</dbReference>
<keyword evidence="2" id="KW-0175">Coiled coil</keyword>
<dbReference type="Gene3D" id="3.60.40.10">
    <property type="entry name" value="PPM-type phosphatase domain"/>
    <property type="match status" value="1"/>
</dbReference>
<evidence type="ECO:0000313" key="5">
    <source>
        <dbReference type="Proteomes" id="UP001569904"/>
    </source>
</evidence>
<dbReference type="PANTHER" id="PTHR43156">
    <property type="entry name" value="STAGE II SPORULATION PROTEIN E-RELATED"/>
    <property type="match status" value="1"/>
</dbReference>
<dbReference type="EMBL" id="JAXCEH010000011">
    <property type="protein sequence ID" value="MFA1555573.1"/>
    <property type="molecule type" value="Genomic_DNA"/>
</dbReference>
<feature type="domain" description="STAS" evidence="3">
    <location>
        <begin position="569"/>
        <end position="657"/>
    </location>
</feature>
<dbReference type="SMART" id="SM00331">
    <property type="entry name" value="PP2C_SIG"/>
    <property type="match status" value="1"/>
</dbReference>
<proteinExistence type="predicted"/>
<gene>
    <name evidence="4" type="ORF">SM436_17940</name>
</gene>
<dbReference type="Pfam" id="PF13466">
    <property type="entry name" value="STAS_2"/>
    <property type="match status" value="1"/>
</dbReference>
<comment type="caution">
    <text evidence="4">The sequence shown here is derived from an EMBL/GenBank/DDBJ whole genome shotgun (WGS) entry which is preliminary data.</text>
</comment>
<dbReference type="InterPro" id="IPR013656">
    <property type="entry name" value="PAS_4"/>
</dbReference>
<dbReference type="Pfam" id="PF08448">
    <property type="entry name" value="PAS_4"/>
    <property type="match status" value="1"/>
</dbReference>
<evidence type="ECO:0000256" key="2">
    <source>
        <dbReference type="SAM" id="Coils"/>
    </source>
</evidence>
<dbReference type="PROSITE" id="PS50801">
    <property type="entry name" value="STAS"/>
    <property type="match status" value="1"/>
</dbReference>
<dbReference type="SUPFAM" id="SSF55874">
    <property type="entry name" value="ATPase domain of HSP90 chaperone/DNA topoisomerase II/histidine kinase"/>
    <property type="match status" value="1"/>
</dbReference>
<dbReference type="InterPro" id="IPR035965">
    <property type="entry name" value="PAS-like_dom_sf"/>
</dbReference>
<dbReference type="InterPro" id="IPR036513">
    <property type="entry name" value="STAS_dom_sf"/>
</dbReference>
<dbReference type="RefSeq" id="WP_371942298.1">
    <property type="nucleotide sequence ID" value="NZ_JAXCEH010000011.1"/>
</dbReference>
<evidence type="ECO:0000256" key="1">
    <source>
        <dbReference type="ARBA" id="ARBA00022801"/>
    </source>
</evidence>
<feature type="coiled-coil region" evidence="2">
    <location>
        <begin position="143"/>
        <end position="170"/>
    </location>
</feature>
<dbReference type="InterPro" id="IPR036890">
    <property type="entry name" value="HATPase_C_sf"/>
</dbReference>
<dbReference type="CDD" id="cd16936">
    <property type="entry name" value="HATPase_RsbW-like"/>
    <property type="match status" value="1"/>
</dbReference>
<dbReference type="InterPro" id="IPR001932">
    <property type="entry name" value="PPM-type_phosphatase-like_dom"/>
</dbReference>
<evidence type="ECO:0000313" key="4">
    <source>
        <dbReference type="EMBL" id="MFA1555573.1"/>
    </source>
</evidence>
<dbReference type="CDD" id="cd07043">
    <property type="entry name" value="STAS_anti-anti-sigma_factors"/>
    <property type="match status" value="1"/>
</dbReference>
<dbReference type="InterPro" id="IPR058548">
    <property type="entry name" value="MlaB-like_STAS"/>
</dbReference>
<accession>A0ABV4QZX6</accession>
<dbReference type="Gene3D" id="3.30.750.24">
    <property type="entry name" value="STAS domain"/>
    <property type="match status" value="1"/>
</dbReference>
<dbReference type="InterPro" id="IPR003594">
    <property type="entry name" value="HATPase_dom"/>
</dbReference>
<dbReference type="CDD" id="cd01901">
    <property type="entry name" value="Ntn_hydrolase"/>
    <property type="match status" value="1"/>
</dbReference>
<keyword evidence="5" id="KW-1185">Reference proteome</keyword>
<name>A0ABV4QZX6_9ACTN</name>
<dbReference type="Gene3D" id="3.30.450.20">
    <property type="entry name" value="PAS domain"/>
    <property type="match status" value="1"/>
</dbReference>
<reference evidence="4 5" key="1">
    <citation type="submission" date="2023-11" db="EMBL/GenBank/DDBJ databases">
        <title>Actinomadura monticuli sp. nov., isolated from volcanic ash.</title>
        <authorList>
            <person name="Lee S.D."/>
            <person name="Yang H."/>
            <person name="Kim I.S."/>
        </authorList>
    </citation>
    <scope>NUCLEOTIDE SEQUENCE [LARGE SCALE GENOMIC DNA]</scope>
    <source>
        <strain evidence="4 5">DSM 45346</strain>
    </source>
</reference>
<dbReference type="SUPFAM" id="SSF81606">
    <property type="entry name" value="PP2C-like"/>
    <property type="match status" value="1"/>
</dbReference>
<dbReference type="SUPFAM" id="SSF55785">
    <property type="entry name" value="PYP-like sensor domain (PAS domain)"/>
    <property type="match status" value="1"/>
</dbReference>
<dbReference type="PANTHER" id="PTHR43156:SF2">
    <property type="entry name" value="STAGE II SPORULATION PROTEIN E"/>
    <property type="match status" value="1"/>
</dbReference>
<organism evidence="4 5">
    <name type="scientific">Actinomadura chokoriensis</name>
    <dbReference type="NCBI Taxonomy" id="454156"/>
    <lineage>
        <taxon>Bacteria</taxon>
        <taxon>Bacillati</taxon>
        <taxon>Actinomycetota</taxon>
        <taxon>Actinomycetes</taxon>
        <taxon>Streptosporangiales</taxon>
        <taxon>Thermomonosporaceae</taxon>
        <taxon>Actinomadura</taxon>
    </lineage>
</organism>
<dbReference type="Proteomes" id="UP001569904">
    <property type="component" value="Unassembled WGS sequence"/>
</dbReference>
<sequence length="657" mass="68795">MHGPDKDDEEALERRIGDARTVREVFEAIPAALVGLSGPDHTLVAANAAYRALLGHDGLLGRNVRDMAAEAVGQQLLGALDRPFTTGRPELINEWRVQIDRGEGLAPEDVYIDGVIVPRRDAGGTITGLAAIVHDVTERVRDRQSAQRRASEAEERYAEARDVIDVLQRQLLPPGLPIVPGLPVGASYLLADADTAGGDWFDAVPLPDGRTALVIGDVVGQGVAASAAMGQLRAVLHDRLDQDADIGQALAAADRLANRLPAARAATVCVAAVAPADGRVTYCTAGHPPPLLIPSGGQARYLPASGGGPLGTGSGFPLADDRLGVGDLLLLYSDGIIERPGLDVRASTVEFAQAATDIAAGRALREEWLPAVDRLTTQTLELLVRVTGHTDDITLLAAQRTDPPPPLLLDIAAEPAAIPAVRKAVDEWLYDLGARAEDVVLLRHGIGELVTNAVEHAYGPASPGGVRLRAELTSSGSTEIEVSDGGRWREHRAGADRGRGLAMASDFVDDLGVETGPSGTTAAVRHRLTRPARLLTTGDVTPSPPAPAWPDPPELMLILDQPSAEAARIRVDGPLDAATAGQLREELRLRTRGGTHPLTVDLTGVTHLASAGVAVLHEAAARTAAPGRPFLLYAPAGSPAQHVLSTVALPHTTTDPG</sequence>
<dbReference type="InterPro" id="IPR036457">
    <property type="entry name" value="PPM-type-like_dom_sf"/>
</dbReference>
<dbReference type="Gene3D" id="3.30.565.10">
    <property type="entry name" value="Histidine kinase-like ATPase, C-terminal domain"/>
    <property type="match status" value="1"/>
</dbReference>